<dbReference type="Gene3D" id="3.20.20.70">
    <property type="entry name" value="Aldolase class I"/>
    <property type="match status" value="1"/>
</dbReference>
<name>A0ABQ7HYE6_9MICR</name>
<evidence type="ECO:0000313" key="8">
    <source>
        <dbReference type="EMBL" id="KAF7683133.1"/>
    </source>
</evidence>
<organism evidence="8 9">
    <name type="scientific">Astathelohania contejeani</name>
    <dbReference type="NCBI Taxonomy" id="164912"/>
    <lineage>
        <taxon>Eukaryota</taxon>
        <taxon>Fungi</taxon>
        <taxon>Fungi incertae sedis</taxon>
        <taxon>Microsporidia</taxon>
        <taxon>Astathelohaniidae</taxon>
        <taxon>Astathelohania</taxon>
    </lineage>
</organism>
<evidence type="ECO:0000256" key="7">
    <source>
        <dbReference type="ARBA" id="ARBA00030599"/>
    </source>
</evidence>
<accession>A0ABQ7HYE6</accession>
<evidence type="ECO:0000256" key="6">
    <source>
        <dbReference type="ARBA" id="ARBA00029933"/>
    </source>
</evidence>
<protein>
    <recommendedName>
        <fullName evidence="2">Ribulose-phosphate 3-epimerase</fullName>
    </recommendedName>
    <alternativeName>
        <fullName evidence="7">Pentose-5-phosphate 3-epimerase</fullName>
    </alternativeName>
    <alternativeName>
        <fullName evidence="6">RPE</fullName>
    </alternativeName>
</protein>
<keyword evidence="3" id="KW-0479">Metal-binding</keyword>
<evidence type="ECO:0000256" key="4">
    <source>
        <dbReference type="ARBA" id="ARBA00023235"/>
    </source>
</evidence>
<sequence length="224" mass="25779">MEKISISILNANLINIESELNILKEMGIKRIHLDIIDTGFANNISFGPSFINQIIEYDFIFDLHFMIKNPLKILKAIKLNNRINFIIFHMEIFSENNNNLPELYEYLLQKRIKIGIAINPETDAISLFEFLDTNRILVHSVLIMTVTPGFGGQKCQIKCVEKEKLIRKRIDGIKIGVDGGVTLEVIPNLSKCDYFIIGNAFFNEKKLEDKKQFIKEVLSELDCK</sequence>
<keyword evidence="4" id="KW-0413">Isomerase</keyword>
<dbReference type="SUPFAM" id="SSF51366">
    <property type="entry name" value="Ribulose-phoshate binding barrel"/>
    <property type="match status" value="1"/>
</dbReference>
<keyword evidence="9" id="KW-1185">Reference proteome</keyword>
<keyword evidence="5" id="KW-0170">Cobalt</keyword>
<dbReference type="Proteomes" id="UP001516464">
    <property type="component" value="Unassembled WGS sequence"/>
</dbReference>
<proteinExistence type="predicted"/>
<dbReference type="PANTHER" id="PTHR11749">
    <property type="entry name" value="RIBULOSE-5-PHOSPHATE-3-EPIMERASE"/>
    <property type="match status" value="1"/>
</dbReference>
<evidence type="ECO:0000256" key="5">
    <source>
        <dbReference type="ARBA" id="ARBA00023285"/>
    </source>
</evidence>
<dbReference type="InterPro" id="IPR011060">
    <property type="entry name" value="RibuloseP-bd_barrel"/>
</dbReference>
<reference evidence="8 9" key="1">
    <citation type="submission" date="2019-01" db="EMBL/GenBank/DDBJ databases">
        <title>Genomes sequencing and comparative genomics of infectious freshwater microsporidia, Cucumispora dikerogammari and Thelohania contejeani.</title>
        <authorList>
            <person name="Cormier A."/>
            <person name="Giraud I."/>
            <person name="Wattier R."/>
            <person name="Teixeira M."/>
            <person name="Grandjean F."/>
            <person name="Rigaud T."/>
            <person name="Cordaux R."/>
        </authorList>
    </citation>
    <scope>NUCLEOTIDE SEQUENCE [LARGE SCALE GENOMIC DNA]</scope>
    <source>
        <strain evidence="8">T1</strain>
        <tissue evidence="8">Spores</tissue>
    </source>
</reference>
<gene>
    <name evidence="8" type="primary">RPE1</name>
    <name evidence="8" type="ORF">TCON_1656</name>
</gene>
<evidence type="ECO:0000256" key="2">
    <source>
        <dbReference type="ARBA" id="ARBA00013920"/>
    </source>
</evidence>
<dbReference type="EMBL" id="SBIQ01000124">
    <property type="protein sequence ID" value="KAF7683133.1"/>
    <property type="molecule type" value="Genomic_DNA"/>
</dbReference>
<evidence type="ECO:0000313" key="9">
    <source>
        <dbReference type="Proteomes" id="UP001516464"/>
    </source>
</evidence>
<evidence type="ECO:0000256" key="1">
    <source>
        <dbReference type="ARBA" id="ARBA00005016"/>
    </source>
</evidence>
<comment type="caution">
    <text evidence="8">The sequence shown here is derived from an EMBL/GenBank/DDBJ whole genome shotgun (WGS) entry which is preliminary data.</text>
</comment>
<evidence type="ECO:0000256" key="3">
    <source>
        <dbReference type="ARBA" id="ARBA00022723"/>
    </source>
</evidence>
<dbReference type="Pfam" id="PF00834">
    <property type="entry name" value="Ribul_P_3_epim"/>
    <property type="match status" value="1"/>
</dbReference>
<dbReference type="InterPro" id="IPR000056">
    <property type="entry name" value="Ribul_P_3_epim-like"/>
</dbReference>
<comment type="pathway">
    <text evidence="1">Carbohydrate degradation; pentose phosphate pathway; D-xylulose 5-phosphate from D-ribulose 5-phosphate (non-oxidative stage): step 1/1.</text>
</comment>
<dbReference type="InterPro" id="IPR013785">
    <property type="entry name" value="Aldolase_TIM"/>
</dbReference>